<keyword evidence="2" id="KW-1185">Reference proteome</keyword>
<protein>
    <submittedName>
        <fullName evidence="1">Uncharacterized protein</fullName>
    </submittedName>
</protein>
<dbReference type="InterPro" id="IPR011990">
    <property type="entry name" value="TPR-like_helical_dom_sf"/>
</dbReference>
<sequence length="314" mass="35211">MDSPLSITSKPSFHHQKISVFNPPNFNLIKPKPLFKPSKHSTTNIIASTKPQNNPITITQTLKLTARTVVFSAAAAAAVLSKFHQYPAVAQPITTESETHIPEFLESNSESITAMKTLLQQKLEAGEEEDQEALKILKKLVSAEPENVNWKLLTARLLIETGETEPAREALQQILTENPLSFELLFENPVLIDSFREGETVVKRLETALEVAVEGSKEKEAKDIRLIIAQVRFLQENIDVALKKYDELVSEDPDDSRAYFCKGMVYCLIDENDEAKVQFAKYRELSPEKFEVEGDLGITPLLSRLKLFGTDGQN</sequence>
<organism evidence="1 2">
    <name type="scientific">Deinandra increscens subsp. villosa</name>
    <dbReference type="NCBI Taxonomy" id="3103831"/>
    <lineage>
        <taxon>Eukaryota</taxon>
        <taxon>Viridiplantae</taxon>
        <taxon>Streptophyta</taxon>
        <taxon>Embryophyta</taxon>
        <taxon>Tracheophyta</taxon>
        <taxon>Spermatophyta</taxon>
        <taxon>Magnoliopsida</taxon>
        <taxon>eudicotyledons</taxon>
        <taxon>Gunneridae</taxon>
        <taxon>Pentapetalae</taxon>
        <taxon>asterids</taxon>
        <taxon>campanulids</taxon>
        <taxon>Asterales</taxon>
        <taxon>Asteraceae</taxon>
        <taxon>Asteroideae</taxon>
        <taxon>Heliantheae alliance</taxon>
        <taxon>Madieae</taxon>
        <taxon>Madiinae</taxon>
        <taxon>Deinandra</taxon>
    </lineage>
</organism>
<gene>
    <name evidence="1" type="ORF">SSX86_004491</name>
</gene>
<proteinExistence type="predicted"/>
<dbReference type="Gene3D" id="1.25.40.10">
    <property type="entry name" value="Tetratricopeptide repeat domain"/>
    <property type="match status" value="2"/>
</dbReference>
<comment type="caution">
    <text evidence="1">The sequence shown here is derived from an EMBL/GenBank/DDBJ whole genome shotgun (WGS) entry which is preliminary data.</text>
</comment>
<name>A0AAP0DN97_9ASTR</name>
<evidence type="ECO:0000313" key="1">
    <source>
        <dbReference type="EMBL" id="KAK9076158.1"/>
    </source>
</evidence>
<dbReference type="SUPFAM" id="SSF48452">
    <property type="entry name" value="TPR-like"/>
    <property type="match status" value="1"/>
</dbReference>
<evidence type="ECO:0000313" key="2">
    <source>
        <dbReference type="Proteomes" id="UP001408789"/>
    </source>
</evidence>
<dbReference type="EMBL" id="JBCNJP010000007">
    <property type="protein sequence ID" value="KAK9076158.1"/>
    <property type="molecule type" value="Genomic_DNA"/>
</dbReference>
<dbReference type="Pfam" id="PF14559">
    <property type="entry name" value="TPR_19"/>
    <property type="match status" value="1"/>
</dbReference>
<reference evidence="1 2" key="1">
    <citation type="submission" date="2024-04" db="EMBL/GenBank/DDBJ databases">
        <title>The reference genome of an endangered Asteraceae, Deinandra increscens subsp. villosa, native to the Central Coast of California.</title>
        <authorList>
            <person name="Guilliams M."/>
            <person name="Hasenstab-Lehman K."/>
            <person name="Meyer R."/>
            <person name="Mcevoy S."/>
        </authorList>
    </citation>
    <scope>NUCLEOTIDE SEQUENCE [LARGE SCALE GENOMIC DNA]</scope>
    <source>
        <tissue evidence="1">Leaf</tissue>
    </source>
</reference>
<accession>A0AAP0DN97</accession>
<dbReference type="AlphaFoldDB" id="A0AAP0DN97"/>
<dbReference type="Proteomes" id="UP001408789">
    <property type="component" value="Unassembled WGS sequence"/>
</dbReference>